<evidence type="ECO:0000313" key="2">
    <source>
        <dbReference type="Proteomes" id="UP000298663"/>
    </source>
</evidence>
<dbReference type="Proteomes" id="UP000298663">
    <property type="component" value="Chromosome X"/>
</dbReference>
<organism evidence="1 2">
    <name type="scientific">Steinernema carpocapsae</name>
    <name type="common">Entomopathogenic nematode</name>
    <dbReference type="NCBI Taxonomy" id="34508"/>
    <lineage>
        <taxon>Eukaryota</taxon>
        <taxon>Metazoa</taxon>
        <taxon>Ecdysozoa</taxon>
        <taxon>Nematoda</taxon>
        <taxon>Chromadorea</taxon>
        <taxon>Rhabditida</taxon>
        <taxon>Tylenchina</taxon>
        <taxon>Panagrolaimomorpha</taxon>
        <taxon>Strongyloidoidea</taxon>
        <taxon>Steinernematidae</taxon>
        <taxon>Steinernema</taxon>
    </lineage>
</organism>
<sequence>MGRNGYRMALLGYPTVVESKPLCAIKIFMHGKKRHYRKELRAYERLRGLDCCQITKFIESIQVHDAKHAGRKFECIVTETGLGWPVSTLTKSSDR</sequence>
<dbReference type="AlphaFoldDB" id="A0A4U8V3S4"/>
<accession>A0A4U8V3S4</accession>
<protein>
    <submittedName>
        <fullName evidence="1">Uncharacterized protein</fullName>
    </submittedName>
</protein>
<name>A0A4U8V3S4_STECR</name>
<keyword evidence="2" id="KW-1185">Reference proteome</keyword>
<evidence type="ECO:0000313" key="1">
    <source>
        <dbReference type="EMBL" id="TMS39869.1"/>
    </source>
</evidence>
<gene>
    <name evidence="1" type="ORF">L596_006331</name>
</gene>
<reference evidence="1 2" key="1">
    <citation type="journal article" date="2015" name="Genome Biol.">
        <title>Comparative genomics of Steinernema reveals deeply conserved gene regulatory networks.</title>
        <authorList>
            <person name="Dillman A.R."/>
            <person name="Macchietto M."/>
            <person name="Porter C.F."/>
            <person name="Rogers A."/>
            <person name="Williams B."/>
            <person name="Antoshechkin I."/>
            <person name="Lee M.M."/>
            <person name="Goodwin Z."/>
            <person name="Lu X."/>
            <person name="Lewis E.E."/>
            <person name="Goodrich-Blair H."/>
            <person name="Stock S.P."/>
            <person name="Adams B.J."/>
            <person name="Sternberg P.W."/>
            <person name="Mortazavi A."/>
        </authorList>
    </citation>
    <scope>NUCLEOTIDE SEQUENCE [LARGE SCALE GENOMIC DNA]</scope>
    <source>
        <strain evidence="1 2">ALL</strain>
    </source>
</reference>
<dbReference type="EMBL" id="CM016762">
    <property type="protein sequence ID" value="TMS39869.1"/>
    <property type="molecule type" value="Genomic_DNA"/>
</dbReference>
<proteinExistence type="predicted"/>
<reference evidence="1 2" key="2">
    <citation type="journal article" date="2019" name="G3 (Bethesda)">
        <title>Hybrid Assembly of the Genome of the Entomopathogenic Nematode Steinernema carpocapsae Identifies the X-Chromosome.</title>
        <authorList>
            <person name="Serra L."/>
            <person name="Macchietto M."/>
            <person name="Macias-Munoz A."/>
            <person name="McGill C.J."/>
            <person name="Rodriguez I.M."/>
            <person name="Rodriguez B."/>
            <person name="Murad R."/>
            <person name="Mortazavi A."/>
        </authorList>
    </citation>
    <scope>NUCLEOTIDE SEQUENCE [LARGE SCALE GENOMIC DNA]</scope>
    <source>
        <strain evidence="1 2">ALL</strain>
    </source>
</reference>